<dbReference type="PANTHER" id="PTHR43514:SF4">
    <property type="entry name" value="ABC TRANSPORTER I FAMILY MEMBER 10"/>
    <property type="match status" value="1"/>
</dbReference>
<proteinExistence type="predicted"/>
<dbReference type="AlphaFoldDB" id="H1YXX2"/>
<keyword evidence="4" id="KW-0067">ATP-binding</keyword>
<comment type="subcellular location">
    <subcellularLocation>
        <location evidence="1">Cell membrane</location>
    </subcellularLocation>
</comment>
<accession>H1YXX2</accession>
<dbReference type="GO" id="GO:0005524">
    <property type="term" value="F:ATP binding"/>
    <property type="evidence" value="ECO:0007669"/>
    <property type="project" value="UniProtKB-KW"/>
</dbReference>
<feature type="domain" description="ABC transporter" evidence="6">
    <location>
        <begin position="2"/>
        <end position="218"/>
    </location>
</feature>
<evidence type="ECO:0000259" key="6">
    <source>
        <dbReference type="PROSITE" id="PS50893"/>
    </source>
</evidence>
<dbReference type="Gene3D" id="3.40.50.300">
    <property type="entry name" value="P-loop containing nucleotide triphosphate hydrolases"/>
    <property type="match status" value="1"/>
</dbReference>
<dbReference type="Proteomes" id="UP000005741">
    <property type="component" value="Chromosome"/>
</dbReference>
<reference evidence="7 8" key="1">
    <citation type="submission" date="2011-10" db="EMBL/GenBank/DDBJ databases">
        <title>The Improved High-Quality Draft genome of Methanoplanus limicola DSM 2279.</title>
        <authorList>
            <consortium name="US DOE Joint Genome Institute (JGI-PGF)"/>
            <person name="Lucas S."/>
            <person name="Copeland A."/>
            <person name="Lapidus A."/>
            <person name="Glavina del Rio T."/>
            <person name="Dalin E."/>
            <person name="Tice H."/>
            <person name="Bruce D."/>
            <person name="Goodwin L."/>
            <person name="Pitluck S."/>
            <person name="Peters L."/>
            <person name="Mikhailova N."/>
            <person name="Lu M."/>
            <person name="Kyrpides N."/>
            <person name="Mavromatis K."/>
            <person name="Ivanova N."/>
            <person name="Markowitz V."/>
            <person name="Cheng J.-F."/>
            <person name="Hugenholtz P."/>
            <person name="Woyke T."/>
            <person name="Wu D."/>
            <person name="Wirth R."/>
            <person name="Brambilla E.-M."/>
            <person name="Klenk H.-P."/>
            <person name="Eisen J.A."/>
        </authorList>
    </citation>
    <scope>NUCLEOTIDE SEQUENCE [LARGE SCALE GENOMIC DNA]</scope>
    <source>
        <strain evidence="7 8">DSM 2279</strain>
    </source>
</reference>
<dbReference type="PROSITE" id="PS50893">
    <property type="entry name" value="ABC_TRANSPORTER_2"/>
    <property type="match status" value="1"/>
</dbReference>
<comment type="function">
    <text evidence="5">Probably part of an ABC transporter complex. Responsible for energy coupling to the transport system.</text>
</comment>
<keyword evidence="8" id="KW-1185">Reference proteome</keyword>
<evidence type="ECO:0000256" key="2">
    <source>
        <dbReference type="ARBA" id="ARBA00022448"/>
    </source>
</evidence>
<evidence type="ECO:0000256" key="3">
    <source>
        <dbReference type="ARBA" id="ARBA00022741"/>
    </source>
</evidence>
<keyword evidence="3" id="KW-0547">Nucleotide-binding</keyword>
<name>H1YXX2_9EURY</name>
<evidence type="ECO:0000256" key="4">
    <source>
        <dbReference type="ARBA" id="ARBA00022840"/>
    </source>
</evidence>
<evidence type="ECO:0000256" key="1">
    <source>
        <dbReference type="ARBA" id="ARBA00004236"/>
    </source>
</evidence>
<dbReference type="InterPro" id="IPR003593">
    <property type="entry name" value="AAA+_ATPase"/>
</dbReference>
<dbReference type="InterPro" id="IPR015856">
    <property type="entry name" value="ABC_transpr_CbiO/EcfA_su"/>
</dbReference>
<dbReference type="GO" id="GO:0016887">
    <property type="term" value="F:ATP hydrolysis activity"/>
    <property type="evidence" value="ECO:0007669"/>
    <property type="project" value="InterPro"/>
</dbReference>
<dbReference type="InterPro" id="IPR003439">
    <property type="entry name" value="ABC_transporter-like_ATP-bd"/>
</dbReference>
<dbReference type="STRING" id="937775.Metlim_1870"/>
<dbReference type="SUPFAM" id="SSF52540">
    <property type="entry name" value="P-loop containing nucleoside triphosphate hydrolases"/>
    <property type="match status" value="1"/>
</dbReference>
<dbReference type="GO" id="GO:0005886">
    <property type="term" value="C:plasma membrane"/>
    <property type="evidence" value="ECO:0007669"/>
    <property type="project" value="UniProtKB-SubCell"/>
</dbReference>
<dbReference type="HOGENOM" id="CLU_000604_1_22_2"/>
<keyword evidence="2" id="KW-0813">Transport</keyword>
<dbReference type="InterPro" id="IPR027417">
    <property type="entry name" value="P-loop_NTPase"/>
</dbReference>
<dbReference type="GO" id="GO:0055085">
    <property type="term" value="P:transmembrane transport"/>
    <property type="evidence" value="ECO:0007669"/>
    <property type="project" value="InterPro"/>
</dbReference>
<dbReference type="InParanoid" id="H1YXX2"/>
<dbReference type="InterPro" id="IPR050334">
    <property type="entry name" value="Molybdenum_import_ModC"/>
</dbReference>
<sequence length="224" mass="24717">MIEIKNLNHGILNIDRATVPEGITAVIGRNGSGKSTLLKIISGIKIPDSGSISIEGKNPRELDTGYVSEYPDDNSIFGVVYDEIASSLRFKHADCSETERRVKEISYLFDISHLLKREMRTLSGGEKVMVALASACADNPSLLVIDEPDSHLDRGSAEVFSENVLNTGSRHIIVCTHNMETASKAGNLIFLESGRIKYQGAPGEIFEKYLKSTCFYPPLWRILK</sequence>
<dbReference type="CDD" id="cd03225">
    <property type="entry name" value="ABC_cobalt_CbiO_domain1"/>
    <property type="match status" value="1"/>
</dbReference>
<dbReference type="OrthoDB" id="18209at2157"/>
<dbReference type="PANTHER" id="PTHR43514">
    <property type="entry name" value="ABC TRANSPORTER I FAMILY MEMBER 10"/>
    <property type="match status" value="1"/>
</dbReference>
<evidence type="ECO:0000313" key="8">
    <source>
        <dbReference type="Proteomes" id="UP000005741"/>
    </source>
</evidence>
<evidence type="ECO:0000313" key="7">
    <source>
        <dbReference type="EMBL" id="EHQ35971.1"/>
    </source>
</evidence>
<dbReference type="SMART" id="SM00382">
    <property type="entry name" value="AAA"/>
    <property type="match status" value="1"/>
</dbReference>
<dbReference type="EMBL" id="CM001436">
    <property type="protein sequence ID" value="EHQ35971.1"/>
    <property type="molecule type" value="Genomic_DNA"/>
</dbReference>
<evidence type="ECO:0000256" key="5">
    <source>
        <dbReference type="ARBA" id="ARBA00025157"/>
    </source>
</evidence>
<dbReference type="Pfam" id="PF00005">
    <property type="entry name" value="ABC_tran"/>
    <property type="match status" value="1"/>
</dbReference>
<dbReference type="RefSeq" id="WP_004078025.1">
    <property type="nucleotide sequence ID" value="NZ_CM001436.1"/>
</dbReference>
<gene>
    <name evidence="7" type="ORF">Metlim_1870</name>
</gene>
<protein>
    <submittedName>
        <fullName evidence="7">ABC transporter related protein</fullName>
    </submittedName>
</protein>
<organism evidence="7 8">
    <name type="scientific">Methanoplanus limicola DSM 2279</name>
    <dbReference type="NCBI Taxonomy" id="937775"/>
    <lineage>
        <taxon>Archaea</taxon>
        <taxon>Methanobacteriati</taxon>
        <taxon>Methanobacteriota</taxon>
        <taxon>Stenosarchaea group</taxon>
        <taxon>Methanomicrobia</taxon>
        <taxon>Methanomicrobiales</taxon>
        <taxon>Methanomicrobiaceae</taxon>
        <taxon>Methanoplanus</taxon>
    </lineage>
</organism>